<evidence type="ECO:0000313" key="2">
    <source>
        <dbReference type="EMBL" id="TDC80340.1"/>
    </source>
</evidence>
<proteinExistence type="predicted"/>
<dbReference type="PANTHER" id="PTHR33744:SF1">
    <property type="entry name" value="DNA-BINDING TRANSCRIPTIONAL ACTIVATOR ADER"/>
    <property type="match status" value="1"/>
</dbReference>
<feature type="domain" description="PucR C-terminal helix-turn-helix" evidence="1">
    <location>
        <begin position="425"/>
        <end position="475"/>
    </location>
</feature>
<sequence length="491" mass="52271">MAELGGGEHELLRELTRQMSRDGAPDLGLVVGWLGRRIGAEVGLLAEGGTVVAGTPGFPARIPDWLARVFPRLAGGYVAAAAERADGRWVRCQALGPRVPHPVLVVTSSSELPGEARSLVSAAGGVLAALHGSRAAAALSRNHQGWARQLRFAVLSALLEGHPFLARRMMAGAVPPLLDAAAVRVYLLRCGPTDRDRISEVFQDELGFHGPDLLVRCPVYNHHLICVLAEDADDTVSHRGTLRRLVRENPRYSLGVSGPHPLAAAADAYAQASNALAVARNAPNRIADYRGQAALVSLLPEREALAWARSFLRPLSGAPRLTVKVARFATDVPQAGVARLLGISRNTVRAHVRRVEEALGADLNDVSTRAALALALAVVGPGSNGGGEPVAPTLEALLRTQPAVVWAEAFLSPLHEDGHRDLDSTLRAWIDANADAQRAAARLGISRNTVRARVRAAERLLHRDLLNTGSGVHDLVHALRITRDTPVLTVA</sequence>
<comment type="caution">
    <text evidence="2">The sequence shown here is derived from an EMBL/GenBank/DDBJ whole genome shotgun (WGS) entry which is preliminary data.</text>
</comment>
<gene>
    <name evidence="2" type="ORF">E1283_00630</name>
</gene>
<dbReference type="Proteomes" id="UP000295345">
    <property type="component" value="Unassembled WGS sequence"/>
</dbReference>
<dbReference type="InterPro" id="IPR042070">
    <property type="entry name" value="PucR_C-HTH_sf"/>
</dbReference>
<protein>
    <submittedName>
        <fullName evidence="2">PucR family transcriptional regulator</fullName>
    </submittedName>
</protein>
<evidence type="ECO:0000259" key="1">
    <source>
        <dbReference type="Pfam" id="PF13556"/>
    </source>
</evidence>
<feature type="domain" description="PucR C-terminal helix-turn-helix" evidence="1">
    <location>
        <begin position="335"/>
        <end position="377"/>
    </location>
</feature>
<dbReference type="AlphaFoldDB" id="A0A4R4TQS2"/>
<dbReference type="Pfam" id="PF13556">
    <property type="entry name" value="HTH_30"/>
    <property type="match status" value="2"/>
</dbReference>
<evidence type="ECO:0000313" key="3">
    <source>
        <dbReference type="Proteomes" id="UP000295345"/>
    </source>
</evidence>
<keyword evidence="3" id="KW-1185">Reference proteome</keyword>
<dbReference type="RefSeq" id="WP_132815393.1">
    <property type="nucleotide sequence ID" value="NZ_SMKI01000003.1"/>
</dbReference>
<dbReference type="OrthoDB" id="3674804at2"/>
<dbReference type="InterPro" id="IPR025736">
    <property type="entry name" value="PucR_C-HTH_dom"/>
</dbReference>
<accession>A0A4R4TQS2</accession>
<name>A0A4R4TQS2_9ACTN</name>
<dbReference type="PANTHER" id="PTHR33744">
    <property type="entry name" value="CARBOHYDRATE DIACID REGULATOR"/>
    <property type="match status" value="1"/>
</dbReference>
<organism evidence="2 3">
    <name type="scientific">Streptomyces hainanensis</name>
    <dbReference type="NCBI Taxonomy" id="402648"/>
    <lineage>
        <taxon>Bacteria</taxon>
        <taxon>Bacillati</taxon>
        <taxon>Actinomycetota</taxon>
        <taxon>Actinomycetes</taxon>
        <taxon>Kitasatosporales</taxon>
        <taxon>Streptomycetaceae</taxon>
        <taxon>Streptomyces</taxon>
    </lineage>
</organism>
<dbReference type="Gene3D" id="1.10.10.2840">
    <property type="entry name" value="PucR C-terminal helix-turn-helix domain"/>
    <property type="match status" value="2"/>
</dbReference>
<reference evidence="2 3" key="1">
    <citation type="submission" date="2019-03" db="EMBL/GenBank/DDBJ databases">
        <title>Draft genome sequences of novel Actinobacteria.</title>
        <authorList>
            <person name="Sahin N."/>
            <person name="Ay H."/>
            <person name="Saygin H."/>
        </authorList>
    </citation>
    <scope>NUCLEOTIDE SEQUENCE [LARGE SCALE GENOMIC DNA]</scope>
    <source>
        <strain evidence="2 3">DSM 41900</strain>
    </source>
</reference>
<dbReference type="EMBL" id="SMKI01000003">
    <property type="protein sequence ID" value="TDC80340.1"/>
    <property type="molecule type" value="Genomic_DNA"/>
</dbReference>
<dbReference type="InterPro" id="IPR051448">
    <property type="entry name" value="CdaR-like_regulators"/>
</dbReference>